<feature type="chain" id="PRO_5024430758" description="Thiamine-binding periplasmic protein" evidence="7">
    <location>
        <begin position="20"/>
        <end position="329"/>
    </location>
</feature>
<dbReference type="InterPro" id="IPR005967">
    <property type="entry name" value="ThiB"/>
</dbReference>
<dbReference type="NCBIfam" id="TIGR01276">
    <property type="entry name" value="thiB"/>
    <property type="match status" value="1"/>
</dbReference>
<sequence>MLAAFSLPLLLSLSNGAQAADKPTLTVYTYDSFTSDWGPGPKIKTAFEAQCGCQLNFVALDDGGSVLSRLRLEGKNTKADVVLGLNNNIMAQAQQTGLLAKHDVDTSKVTIPGGWDNPYFVPFDYGYFAFVYNKTKMKNPPKSLKELVERDDFNIIYQDPRTSITGQGLLLWVKSVYGDKAADAWQKIAKKTVTVSKGWSDSYPMFLKGESDMVLSYSTSPAYHIIAENNQDYAAANFAEGQYAQIELAAKVKSSHHQKLADQFMQFILSDDFQSVMATGNWMYPVTNIALPKGYEQLSVPTKMLSLDPQVVAKQLKSWTREWQMALSE</sequence>
<dbReference type="Proteomes" id="UP000348942">
    <property type="component" value="Chromosome 1"/>
</dbReference>
<dbReference type="InterPro" id="IPR006061">
    <property type="entry name" value="SBP_1_CS"/>
</dbReference>
<evidence type="ECO:0000256" key="6">
    <source>
        <dbReference type="ARBA" id="ARBA00022764"/>
    </source>
</evidence>
<dbReference type="NCBIfam" id="TIGR01254">
    <property type="entry name" value="sfuA"/>
    <property type="match status" value="1"/>
</dbReference>
<evidence type="ECO:0000313" key="8">
    <source>
        <dbReference type="EMBL" id="QGA66080.1"/>
    </source>
</evidence>
<comment type="similarity">
    <text evidence="2">Belongs to the bacterial solute-binding protein 1 family.</text>
</comment>
<dbReference type="InterPro" id="IPR006059">
    <property type="entry name" value="SBP"/>
</dbReference>
<evidence type="ECO:0000256" key="1">
    <source>
        <dbReference type="ARBA" id="ARBA00004418"/>
    </source>
</evidence>
<dbReference type="CDD" id="cd13545">
    <property type="entry name" value="PBP2_TbpA"/>
    <property type="match status" value="1"/>
</dbReference>
<dbReference type="GO" id="GO:0030288">
    <property type="term" value="C:outer membrane-bounded periplasmic space"/>
    <property type="evidence" value="ECO:0007669"/>
    <property type="project" value="InterPro"/>
</dbReference>
<evidence type="ECO:0000256" key="3">
    <source>
        <dbReference type="ARBA" id="ARBA00019815"/>
    </source>
</evidence>
<evidence type="ECO:0000256" key="4">
    <source>
        <dbReference type="ARBA" id="ARBA00022448"/>
    </source>
</evidence>
<dbReference type="GO" id="GO:0055085">
    <property type="term" value="P:transmembrane transport"/>
    <property type="evidence" value="ECO:0007669"/>
    <property type="project" value="InterPro"/>
</dbReference>
<name>A0A5Q0TGR0_9VIBR</name>
<dbReference type="PANTHER" id="PTHR30006:SF3">
    <property type="entry name" value="THIAMINE-BINDING PERIPLASMIC PROTEIN"/>
    <property type="match status" value="1"/>
</dbReference>
<dbReference type="Gene3D" id="3.40.190.10">
    <property type="entry name" value="Periplasmic binding protein-like II"/>
    <property type="match status" value="2"/>
</dbReference>
<dbReference type="GO" id="GO:0030975">
    <property type="term" value="F:thiamine binding"/>
    <property type="evidence" value="ECO:0007669"/>
    <property type="project" value="InterPro"/>
</dbReference>
<gene>
    <name evidence="8" type="ORF">GFB47_10270</name>
</gene>
<proteinExistence type="inferred from homology"/>
<protein>
    <recommendedName>
        <fullName evidence="3">Thiamine-binding periplasmic protein</fullName>
    </recommendedName>
</protein>
<keyword evidence="4" id="KW-0813">Transport</keyword>
<dbReference type="AlphaFoldDB" id="A0A5Q0TGR0"/>
<evidence type="ECO:0000256" key="2">
    <source>
        <dbReference type="ARBA" id="ARBA00008520"/>
    </source>
</evidence>
<organism evidence="8 9">
    <name type="scientific">Vibrio algicola</name>
    <dbReference type="NCBI Taxonomy" id="2662262"/>
    <lineage>
        <taxon>Bacteria</taxon>
        <taxon>Pseudomonadati</taxon>
        <taxon>Pseudomonadota</taxon>
        <taxon>Gammaproteobacteria</taxon>
        <taxon>Vibrionales</taxon>
        <taxon>Vibrionaceae</taxon>
        <taxon>Vibrio</taxon>
    </lineage>
</organism>
<accession>A0A5Q0TGR0</accession>
<keyword evidence="6" id="KW-0574">Periplasm</keyword>
<comment type="subcellular location">
    <subcellularLocation>
        <location evidence="1">Periplasm</location>
    </subcellularLocation>
</comment>
<keyword evidence="9" id="KW-1185">Reference proteome</keyword>
<dbReference type="PROSITE" id="PS01037">
    <property type="entry name" value="SBP_BACTERIAL_1"/>
    <property type="match status" value="1"/>
</dbReference>
<reference evidence="8 9" key="1">
    <citation type="submission" date="2019-10" db="EMBL/GenBank/DDBJ databases">
        <title>Vibrio sp. nov., isolated from Coralline algae surface.</title>
        <authorList>
            <person name="Geng Y."/>
            <person name="Zhang X."/>
        </authorList>
    </citation>
    <scope>NUCLEOTIDE SEQUENCE [LARGE SCALE GENOMIC DNA]</scope>
    <source>
        <strain evidence="8 9">SM1977</strain>
    </source>
</reference>
<dbReference type="EMBL" id="CP045699">
    <property type="protein sequence ID" value="QGA66080.1"/>
    <property type="molecule type" value="Genomic_DNA"/>
</dbReference>
<evidence type="ECO:0000313" key="9">
    <source>
        <dbReference type="Proteomes" id="UP000348942"/>
    </source>
</evidence>
<dbReference type="Pfam" id="PF01547">
    <property type="entry name" value="SBP_bac_1"/>
    <property type="match status" value="1"/>
</dbReference>
<dbReference type="GO" id="GO:0015888">
    <property type="term" value="P:thiamine transport"/>
    <property type="evidence" value="ECO:0007669"/>
    <property type="project" value="InterPro"/>
</dbReference>
<feature type="signal peptide" evidence="7">
    <location>
        <begin position="1"/>
        <end position="19"/>
    </location>
</feature>
<dbReference type="GO" id="GO:0030976">
    <property type="term" value="F:thiamine pyrophosphate binding"/>
    <property type="evidence" value="ECO:0007669"/>
    <property type="project" value="TreeGrafter"/>
</dbReference>
<dbReference type="PANTHER" id="PTHR30006">
    <property type="entry name" value="THIAMINE-BINDING PERIPLASMIC PROTEIN-RELATED"/>
    <property type="match status" value="1"/>
</dbReference>
<evidence type="ECO:0000256" key="7">
    <source>
        <dbReference type="SAM" id="SignalP"/>
    </source>
</evidence>
<dbReference type="SUPFAM" id="SSF53850">
    <property type="entry name" value="Periplasmic binding protein-like II"/>
    <property type="match status" value="1"/>
</dbReference>
<evidence type="ECO:0000256" key="5">
    <source>
        <dbReference type="ARBA" id="ARBA00022729"/>
    </source>
</evidence>
<keyword evidence="5 7" id="KW-0732">Signal</keyword>
<dbReference type="InterPro" id="IPR005948">
    <property type="entry name" value="ThiB-like"/>
</dbReference>